<name>E4RNV5_HALHG</name>
<evidence type="ECO:0000256" key="1">
    <source>
        <dbReference type="ARBA" id="ARBA00022723"/>
    </source>
</evidence>
<keyword evidence="4" id="KW-1185">Reference proteome</keyword>
<accession>E4RNV5</accession>
<dbReference type="SUPFAM" id="SSF51182">
    <property type="entry name" value="RmlC-like cupins"/>
    <property type="match status" value="1"/>
</dbReference>
<dbReference type="AlphaFoldDB" id="E4RNV5"/>
<reference evidence="3 4" key="2">
    <citation type="journal article" date="2011" name="J. Bacteriol.">
        <title>Complete Genome Sequence of the Haloalkaliphilic, Hydrogen Producing Halanaerobium hydrogenoformans.</title>
        <authorList>
            <person name="Brown S.D."/>
            <person name="Begemann M.B."/>
            <person name="Mormile M.R."/>
            <person name="Wall J.D."/>
            <person name="Han C.S."/>
            <person name="Goodwin L.A."/>
            <person name="Pitluck S."/>
            <person name="Land M.L."/>
            <person name="Hauser L.J."/>
            <person name="Elias D.A."/>
        </authorList>
    </citation>
    <scope>NUCLEOTIDE SEQUENCE [LARGE SCALE GENOMIC DNA]</scope>
    <source>
        <strain evidence="4">sapolanicus</strain>
    </source>
</reference>
<dbReference type="PANTHER" id="PTHR35848:SF6">
    <property type="entry name" value="CUPIN TYPE-2 DOMAIN-CONTAINING PROTEIN"/>
    <property type="match status" value="1"/>
</dbReference>
<dbReference type="eggNOG" id="COG0662">
    <property type="taxonomic scope" value="Bacteria"/>
</dbReference>
<evidence type="ECO:0000313" key="3">
    <source>
        <dbReference type="EMBL" id="ADQ13645.1"/>
    </source>
</evidence>
<dbReference type="InterPro" id="IPR051610">
    <property type="entry name" value="GPI/OXD"/>
</dbReference>
<dbReference type="STRING" id="656519.Halsa_0155"/>
<evidence type="ECO:0000313" key="4">
    <source>
        <dbReference type="Proteomes" id="UP000007434"/>
    </source>
</evidence>
<dbReference type="EMBL" id="CP002304">
    <property type="protein sequence ID" value="ADQ13645.1"/>
    <property type="molecule type" value="Genomic_DNA"/>
</dbReference>
<dbReference type="KEGG" id="has:Halsa_0155"/>
<dbReference type="InterPro" id="IPR014710">
    <property type="entry name" value="RmlC-like_jellyroll"/>
</dbReference>
<dbReference type="Proteomes" id="UP000007434">
    <property type="component" value="Chromosome"/>
</dbReference>
<reference evidence="3 4" key="1">
    <citation type="submission" date="2010-11" db="EMBL/GenBank/DDBJ databases">
        <title>Complete sequence of Halanaerobium sp. sapolanicus.</title>
        <authorList>
            <consortium name="US DOE Joint Genome Institute"/>
            <person name="Lucas S."/>
            <person name="Copeland A."/>
            <person name="Lapidus A."/>
            <person name="Cheng J.-F."/>
            <person name="Bruce D."/>
            <person name="Goodwin L."/>
            <person name="Pitluck S."/>
            <person name="Davenport K."/>
            <person name="Detter J.C."/>
            <person name="Han C."/>
            <person name="Tapia R."/>
            <person name="Land M."/>
            <person name="Hauser L."/>
            <person name="Jeffries C."/>
            <person name="Kyrpides N."/>
            <person name="Ivanova N."/>
            <person name="Mikhailova N."/>
            <person name="Begemann M.B."/>
            <person name="Mormile M.R."/>
            <person name="Wall J.D."/>
            <person name="Elias D.A."/>
            <person name="Woyke T."/>
        </authorList>
    </citation>
    <scope>NUCLEOTIDE SEQUENCE [LARGE SCALE GENOMIC DNA]</scope>
    <source>
        <strain evidence="4">sapolanicus</strain>
    </source>
</reference>
<dbReference type="InterPro" id="IPR011051">
    <property type="entry name" value="RmlC_Cupin_sf"/>
</dbReference>
<gene>
    <name evidence="3" type="ordered locus">Halsa_0155</name>
</gene>
<dbReference type="Pfam" id="PF07883">
    <property type="entry name" value="Cupin_2"/>
    <property type="match status" value="1"/>
</dbReference>
<dbReference type="Gene3D" id="2.60.120.10">
    <property type="entry name" value="Jelly Rolls"/>
    <property type="match status" value="1"/>
</dbReference>
<proteinExistence type="predicted"/>
<keyword evidence="1" id="KW-0479">Metal-binding</keyword>
<dbReference type="HOGENOM" id="CLU_116722_3_1_9"/>
<protein>
    <submittedName>
        <fullName evidence="3">Cupin 2 conserved barrel domain protein</fullName>
    </submittedName>
</protein>
<feature type="domain" description="Cupin type-2" evidence="2">
    <location>
        <begin position="87"/>
        <end position="154"/>
    </location>
</feature>
<dbReference type="PANTHER" id="PTHR35848">
    <property type="entry name" value="OXALATE-BINDING PROTEIN"/>
    <property type="match status" value="1"/>
</dbReference>
<sequence length="158" mass="17434">MEIPSLTTMITINIFEKTIRFDVTKTFKGGKSMIKRGKDDVEQVYIETLGGKGKMYITQLMGKDAALPDVDGFPDDFDSSLHFLHELILEPGTQIGEHTHEGSEEIYFMVEGTGEMTVDGKLVKMKAGDAVLTKNNSTHSFVVTSDEPVKLFVVEAGV</sequence>
<dbReference type="OrthoDB" id="9797047at2"/>
<dbReference type="GO" id="GO:0046872">
    <property type="term" value="F:metal ion binding"/>
    <property type="evidence" value="ECO:0007669"/>
    <property type="project" value="UniProtKB-KW"/>
</dbReference>
<organism evidence="3 4">
    <name type="scientific">Halanaerobium hydrogeniformans</name>
    <name type="common">Halanaerobium sp. (strain sapolanicus)</name>
    <dbReference type="NCBI Taxonomy" id="656519"/>
    <lineage>
        <taxon>Bacteria</taxon>
        <taxon>Bacillati</taxon>
        <taxon>Bacillota</taxon>
        <taxon>Clostridia</taxon>
        <taxon>Halanaerobiales</taxon>
        <taxon>Halanaerobiaceae</taxon>
        <taxon>Halanaerobium</taxon>
    </lineage>
</organism>
<dbReference type="InterPro" id="IPR013096">
    <property type="entry name" value="Cupin_2"/>
</dbReference>
<evidence type="ECO:0000259" key="2">
    <source>
        <dbReference type="Pfam" id="PF07883"/>
    </source>
</evidence>